<dbReference type="SUPFAM" id="SSF51120">
    <property type="entry name" value="beta-Roll"/>
    <property type="match status" value="1"/>
</dbReference>
<sequence length="672" mass="66879">MSIIDSLRGSSRALAALVMALAFVVAVPNDAFAAPGDLDTTFGTGGRVSIATAGYAEGEDVAVQPDGKIVSVGAEQDPEYLDEEFALTRHNSDGSVDTSFGGGDGEVLTDFENGNDVAQGVAVQPDGKIVVVGRHQETDDEFAGCCWFTVARYHADGSVDTSFGGGDGWVSPGLAGGAEQAVGVAVQPDGRIVAGAFAGGWFAVLRYLPDGSPDGTFGGGDGVTMTAFSDTGGGGATARDLALQPNGKIVMAGYAGQSFFDFAVARYNPDGSPDTSFSGDGKVTTDLGGYNWGESVAVQSTGRIIVGGQSADRFALVRYNVDGSRDTTFGTGGVATTDFGGTAGVTDLVVQPDDRIVAGGSGSAGDFLLARFNGDGTLDTGFGTGGRTTTDFGSGERVNALALQSDGKVVAFGNSGSDLRVMARYLGGVGTPPPPPPAGVDLSVTKTGTGAVSIGDRATFTVTVANNSTTTSATGVTLTDTVTGPAATVISATPGQGTCTTSAGGATCALGTLAAGARTTVTVVVEPRATGTLTDRATVSAAQSDPDTANNTATAPTTVNNSRGCTRIGTSGNDTMTGTSGTDVMCGLGGDDTINAGSGTDTVYGNFGNDRADGGLNNDTLTGGPGNDTLLGDSGNDRLDTIDNVPANDTANGGLGLDICTTDTGDARISCP</sequence>
<dbReference type="Gene3D" id="2.150.10.10">
    <property type="entry name" value="Serralysin-like metalloprotease, C-terminal"/>
    <property type="match status" value="1"/>
</dbReference>
<reference evidence="4" key="1">
    <citation type="submission" date="2024-07" db="EMBL/GenBank/DDBJ databases">
        <authorList>
            <person name="Yu S.T."/>
        </authorList>
    </citation>
    <scope>NUCLEOTIDE SEQUENCE</scope>
    <source>
        <strain evidence="4">R11</strain>
    </source>
</reference>
<dbReference type="Gene3D" id="2.80.10.50">
    <property type="match status" value="4"/>
</dbReference>
<dbReference type="Pfam" id="PF00353">
    <property type="entry name" value="HemolysinCabind"/>
    <property type="match status" value="2"/>
</dbReference>
<feature type="chain" id="PRO_5044249314" evidence="2">
    <location>
        <begin position="34"/>
        <end position="672"/>
    </location>
</feature>
<dbReference type="PRINTS" id="PR00313">
    <property type="entry name" value="CABNDNGRPT"/>
</dbReference>
<feature type="compositionally biased region" description="Polar residues" evidence="1">
    <location>
        <begin position="537"/>
        <end position="547"/>
    </location>
</feature>
<dbReference type="Pfam" id="PF17164">
    <property type="entry name" value="DUF5122"/>
    <property type="match status" value="6"/>
</dbReference>
<gene>
    <name evidence="4" type="ORF">AB5J55_33450</name>
</gene>
<dbReference type="SUPFAM" id="SSF75011">
    <property type="entry name" value="3-carboxy-cis,cis-mucoante lactonizing enzyme"/>
    <property type="match status" value="2"/>
</dbReference>
<organism evidence="4">
    <name type="scientific">Streptomyces sp. R11</name>
    <dbReference type="NCBI Taxonomy" id="3238625"/>
    <lineage>
        <taxon>Bacteria</taxon>
        <taxon>Bacillati</taxon>
        <taxon>Actinomycetota</taxon>
        <taxon>Actinomycetes</taxon>
        <taxon>Kitasatosporales</taxon>
        <taxon>Streptomycetaceae</taxon>
        <taxon>Streptomyces</taxon>
    </lineage>
</organism>
<feature type="signal peptide" evidence="2">
    <location>
        <begin position="1"/>
        <end position="33"/>
    </location>
</feature>
<dbReference type="Pfam" id="PF01345">
    <property type="entry name" value="DUF11"/>
    <property type="match status" value="1"/>
</dbReference>
<dbReference type="AlphaFoldDB" id="A0AB39NBB5"/>
<evidence type="ECO:0000313" key="4">
    <source>
        <dbReference type="EMBL" id="XDQ14198.1"/>
    </source>
</evidence>
<feature type="compositionally biased region" description="Polar residues" evidence="1">
    <location>
        <begin position="562"/>
        <end position="576"/>
    </location>
</feature>
<proteinExistence type="predicted"/>
<feature type="region of interest" description="Disordered" evidence="1">
    <location>
        <begin position="537"/>
        <end position="576"/>
    </location>
</feature>
<dbReference type="NCBIfam" id="TIGR02608">
    <property type="entry name" value="delta_60_rpt"/>
    <property type="match status" value="7"/>
</dbReference>
<name>A0AB39NBB5_9ACTN</name>
<accession>A0AB39NBB5</accession>
<dbReference type="GO" id="GO:0005509">
    <property type="term" value="F:calcium ion binding"/>
    <property type="evidence" value="ECO:0007669"/>
    <property type="project" value="InterPro"/>
</dbReference>
<feature type="domain" description="DUF11" evidence="3">
    <location>
        <begin position="441"/>
        <end position="555"/>
    </location>
</feature>
<keyword evidence="2" id="KW-0732">Signal</keyword>
<evidence type="ECO:0000256" key="2">
    <source>
        <dbReference type="SAM" id="SignalP"/>
    </source>
</evidence>
<dbReference type="EMBL" id="CP163432">
    <property type="protein sequence ID" value="XDQ14198.1"/>
    <property type="molecule type" value="Genomic_DNA"/>
</dbReference>
<evidence type="ECO:0000256" key="1">
    <source>
        <dbReference type="SAM" id="MobiDB-lite"/>
    </source>
</evidence>
<feature type="compositionally biased region" description="Low complexity" evidence="1">
    <location>
        <begin position="548"/>
        <end position="561"/>
    </location>
</feature>
<dbReference type="InterPro" id="IPR013431">
    <property type="entry name" value="Delta_60_rpt"/>
</dbReference>
<protein>
    <submittedName>
        <fullName evidence="4">Calcium-binding protein</fullName>
    </submittedName>
</protein>
<dbReference type="RefSeq" id="WP_369274178.1">
    <property type="nucleotide sequence ID" value="NZ_CP163432.1"/>
</dbReference>
<dbReference type="InterPro" id="IPR011049">
    <property type="entry name" value="Serralysin-like_metalloprot_C"/>
</dbReference>
<evidence type="ECO:0000259" key="3">
    <source>
        <dbReference type="Pfam" id="PF01345"/>
    </source>
</evidence>
<dbReference type="InterPro" id="IPR001434">
    <property type="entry name" value="OmcB-like_DUF11"/>
</dbReference>
<dbReference type="InterPro" id="IPR001343">
    <property type="entry name" value="Hemolysn_Ca-bd"/>
</dbReference>